<dbReference type="SUPFAM" id="SSF56935">
    <property type="entry name" value="Porins"/>
    <property type="match status" value="1"/>
</dbReference>
<evidence type="ECO:0000313" key="2">
    <source>
        <dbReference type="EMBL" id="KQM09720.1"/>
    </source>
</evidence>
<accession>A0A0Q4B751</accession>
<dbReference type="EMBL" id="LIIK01000001">
    <property type="protein sequence ID" value="KQM09682.1"/>
    <property type="molecule type" value="Genomic_DNA"/>
</dbReference>
<dbReference type="Proteomes" id="UP000054172">
    <property type="component" value="Unassembled WGS sequence"/>
</dbReference>
<comment type="caution">
    <text evidence="1">The sequence shown here is derived from an EMBL/GenBank/DDBJ whole genome shotgun (WGS) entry which is preliminary data.</text>
</comment>
<evidence type="ECO:0000313" key="1">
    <source>
        <dbReference type="EMBL" id="KQM09682.1"/>
    </source>
</evidence>
<evidence type="ECO:0008006" key="4">
    <source>
        <dbReference type="Google" id="ProtNLM"/>
    </source>
</evidence>
<name>A0A0Q4B751_9BACT</name>
<protein>
    <recommendedName>
        <fullName evidence="4">Outer membrane protein beta-barrel domain-containing protein</fullName>
    </recommendedName>
</protein>
<dbReference type="EMBL" id="LIIK01000001">
    <property type="protein sequence ID" value="KQM09720.1"/>
    <property type="molecule type" value="Genomic_DNA"/>
</dbReference>
<proteinExistence type="predicted"/>
<dbReference type="AlphaFoldDB" id="A0A0Q4B751"/>
<dbReference type="InterPro" id="IPR008969">
    <property type="entry name" value="CarboxyPept-like_regulatory"/>
</dbReference>
<sequence length="890" mass="98701">MRQLAILGSLVLSLLLGLVGRAVSQPTTISGHVVDTQGCSVAYANVFASGDSLVRHSLTYTASKENGAFALQLAEGIEGSVWITVRSMGYSVFKKRYSLQTIPSPLRVVMAEETIGIEGVRVVADAKNMYAKGDTLVYSTGYYTKGNERNIGEVIRKMPGMEVSRSGQLSFQGKQIDKILVNGKDLLSSSTGTTLNTLPADFAQSMEVIKDYQDGDVANRYRAERQMALNLKSKHPIKLNGYVEGGGGVVKRFNGKASLIGIMGDMSLSALANANNIGLPIFTLSDYLANVVGKEDLLGGGKVRASVLSFTPEEEALVVSPKDEYARLSGMGNVNFTWLPAKGYRLKSNTIYTQSAASRFYQSEDVYQLARGTVGLLEERRGRLGSLLVSQRISQRWIPNAQFSLRADTKFNFRQYRTAIDRARASGLEQLSVADSGKRISLEAGQTLEVNRQVGTGLFTAGANFSWETSRQGGDYSMSTPTLPIAADIGADAEHPYRYGYSRRATPWDWEAYVRFDHPLLWGVHAVGELSCRQSTESQRVYVPRFVDSHERLLWHSPKAYAGFMKNLGMLRFSLGSYFAYYRMLQGQQEGKEAFRMEPKFSLELNMSDFHSFTLSVERTTEKAGLYSFSRVGWLAGYNEVYTPSSSSNPFGKGTEAVLTYNYLNLLSNVMVFGHAFYSRTDDGSLLATDAATENLTTRHYEDGGKESQLQASLSATIGLGDWPLDVSMKGTYDYVGSQAKYQGQVVDITTGNTVGYLGLLSRLYDSPIDFEVGATYTYQDNRISGRSRRSWYQDWLGRAAAYLAVGRFSLSLVGKGIWVRSSSYTQRFLDFDASASYKWEHLELKASVENALHLRKREWVEESLSEVLHSTAVYRKMPGYVLLSLVWSF</sequence>
<dbReference type="STRING" id="1702214.AL399_00185"/>
<evidence type="ECO:0000313" key="3">
    <source>
        <dbReference type="Proteomes" id="UP000054172"/>
    </source>
</evidence>
<keyword evidence="3" id="KW-1185">Reference proteome</keyword>
<dbReference type="SUPFAM" id="SSF49464">
    <property type="entry name" value="Carboxypeptidase regulatory domain-like"/>
    <property type="match status" value="1"/>
</dbReference>
<organism evidence="1 3">
    <name type="scientific">Candidatus [Bacteroides] periocalifornicus</name>
    <dbReference type="NCBI Taxonomy" id="1702214"/>
    <lineage>
        <taxon>Bacteria</taxon>
        <taxon>Pseudomonadati</taxon>
        <taxon>Bacteroidota</taxon>
    </lineage>
</organism>
<gene>
    <name evidence="1" type="ORF">AL399_00185</name>
    <name evidence="2" type="ORF">AL399_00455</name>
</gene>
<dbReference type="PATRIC" id="fig|1702214.3.peg.222"/>
<reference evidence="1 3" key="1">
    <citation type="submission" date="2015-08" db="EMBL/GenBank/DDBJ databases">
        <title>Candidatus Bacteriodes Periocalifornicus.</title>
        <authorList>
            <person name="McLean J.S."/>
            <person name="Kelley S."/>
        </authorList>
    </citation>
    <scope>NUCLEOTIDE SEQUENCE [LARGE SCALE GENOMIC DNA]</scope>
    <source>
        <strain evidence="1">12B</strain>
    </source>
</reference>